<evidence type="ECO:0000259" key="9">
    <source>
        <dbReference type="PROSITE" id="PS50158"/>
    </source>
</evidence>
<keyword evidence="5" id="KW-0862">Zinc</keyword>
<comment type="caution">
    <text evidence="11">The sequence shown here is derived from an EMBL/GenBank/DDBJ whole genome shotgun (WGS) entry which is preliminary data.</text>
</comment>
<dbReference type="EMBL" id="BPWL01000006">
    <property type="protein sequence ID" value="GJJ11413.1"/>
    <property type="molecule type" value="Genomic_DNA"/>
</dbReference>
<dbReference type="Gene3D" id="4.10.60.10">
    <property type="entry name" value="Zinc finger, CCHC-type"/>
    <property type="match status" value="1"/>
</dbReference>
<feature type="domain" description="CCHC-type" evidence="9">
    <location>
        <begin position="219"/>
        <end position="233"/>
    </location>
</feature>
<evidence type="ECO:0008006" key="13">
    <source>
        <dbReference type="Google" id="ProtNLM"/>
    </source>
</evidence>
<dbReference type="PROSITE" id="PS50158">
    <property type="entry name" value="ZF_CCHC"/>
    <property type="match status" value="1"/>
</dbReference>
<gene>
    <name evidence="11" type="ORF">Clacol_005646</name>
</gene>
<dbReference type="InterPro" id="IPR001878">
    <property type="entry name" value="Znf_CCHC"/>
</dbReference>
<evidence type="ECO:0000313" key="12">
    <source>
        <dbReference type="Proteomes" id="UP001050691"/>
    </source>
</evidence>
<sequence>MASSVFYKFKSQRDESRVSFDGTGISVFDLKKEIILANNLKANDFDLHIYDPNTEQEYTDDSQIIPRSSSVIAKRLPASRPGKGKAALYIAGAMPTAHSGEMQQAGKSNGTTWNRPSGPMSKRFDRPEPIKSDTSKFQSTEKVPQAPAMHEDEAEALKAMFQATEEHWKETGEKMSTFRKVEVPRFPGSLRNKPHHSNAYHPYQQPKSSDKPLPASYVCYRCGQKGHWIQDCPTNNDREWDHKPRIKRTTGIPRSFLKTIDRPTEGALAQGVMVTPEGGYVIAQPDTASWQKQRSRPKQLTAEDVRERQPPSDSSVVCSLCQKLYREAVKTPCCSRVYCEECIHSYLLEHDFVCAGCGSKIPSLDKLVIDKPTRTRVSDYIDKEIREYQKDEEKALEESAVKVDPELEPPTPPNVEADNVEQDYTEQQPGNDFELPQFPDIPQLQAQIAQLSVMLQNPNLPMPVRQTTQIQLQHLQAQVQQAQIVMAMAATMSSANATGLMGMGGVPNLPMGVPNNGFQDESYGYNTQPNLPPNQGFNKRGDYRATWTNPFPNQQPAGMDSAYQRLPVNNRRRNIHRDRPSDFYEVAGGQNHIASYWE</sequence>
<dbReference type="GO" id="GO:0061630">
    <property type="term" value="F:ubiquitin protein ligase activity"/>
    <property type="evidence" value="ECO:0007669"/>
    <property type="project" value="InterPro"/>
</dbReference>
<evidence type="ECO:0000259" key="10">
    <source>
        <dbReference type="PROSITE" id="PS51282"/>
    </source>
</evidence>
<keyword evidence="12" id="KW-1185">Reference proteome</keyword>
<reference evidence="11" key="1">
    <citation type="submission" date="2021-10" db="EMBL/GenBank/DDBJ databases">
        <title>De novo Genome Assembly of Clathrus columnatus (Basidiomycota, Fungi) Using Illumina and Nanopore Sequence Data.</title>
        <authorList>
            <person name="Ogiso-Tanaka E."/>
            <person name="Itagaki H."/>
            <person name="Hosoya T."/>
            <person name="Hosaka K."/>
        </authorList>
    </citation>
    <scope>NUCLEOTIDE SEQUENCE</scope>
    <source>
        <strain evidence="11">MO-923</strain>
    </source>
</reference>
<feature type="region of interest" description="Disordered" evidence="8">
    <location>
        <begin position="285"/>
        <end position="312"/>
    </location>
</feature>
<feature type="compositionally biased region" description="Basic and acidic residues" evidence="8">
    <location>
        <begin position="301"/>
        <end position="310"/>
    </location>
</feature>
<accession>A0AAV5AFI4</accession>
<evidence type="ECO:0000256" key="7">
    <source>
        <dbReference type="PROSITE-ProRule" id="PRU00047"/>
    </source>
</evidence>
<keyword evidence="2" id="KW-0507">mRNA processing</keyword>
<comment type="subcellular location">
    <subcellularLocation>
        <location evidence="1">Nucleus</location>
    </subcellularLocation>
</comment>
<dbReference type="CDD" id="cd16620">
    <property type="entry name" value="vRING-HC-C4C4_RBBP6"/>
    <property type="match status" value="1"/>
</dbReference>
<dbReference type="AlphaFoldDB" id="A0AAV5AFI4"/>
<proteinExistence type="predicted"/>
<dbReference type="SMART" id="SM01180">
    <property type="entry name" value="DWNN"/>
    <property type="match status" value="1"/>
</dbReference>
<dbReference type="Gene3D" id="3.10.20.90">
    <property type="entry name" value="Phosphatidylinositol 3-kinase Catalytic Subunit, Chain A, domain 1"/>
    <property type="match status" value="1"/>
</dbReference>
<feature type="compositionally biased region" description="Polar residues" evidence="8">
    <location>
        <begin position="101"/>
        <end position="115"/>
    </location>
</feature>
<organism evidence="11 12">
    <name type="scientific">Clathrus columnatus</name>
    <dbReference type="NCBI Taxonomy" id="1419009"/>
    <lineage>
        <taxon>Eukaryota</taxon>
        <taxon>Fungi</taxon>
        <taxon>Dikarya</taxon>
        <taxon>Basidiomycota</taxon>
        <taxon>Agaricomycotina</taxon>
        <taxon>Agaricomycetes</taxon>
        <taxon>Phallomycetidae</taxon>
        <taxon>Phallales</taxon>
        <taxon>Clathraceae</taxon>
        <taxon>Clathrus</taxon>
    </lineage>
</organism>
<name>A0AAV5AFI4_9AGAM</name>
<feature type="region of interest" description="Disordered" evidence="8">
    <location>
        <begin position="188"/>
        <end position="209"/>
    </location>
</feature>
<dbReference type="InterPro" id="IPR033489">
    <property type="entry name" value="RBBP6"/>
</dbReference>
<dbReference type="GO" id="GO:0005634">
    <property type="term" value="C:nucleus"/>
    <property type="evidence" value="ECO:0007669"/>
    <property type="project" value="UniProtKB-SubCell"/>
</dbReference>
<evidence type="ECO:0000313" key="11">
    <source>
        <dbReference type="EMBL" id="GJJ11413.1"/>
    </source>
</evidence>
<dbReference type="PROSITE" id="PS51282">
    <property type="entry name" value="DWNN"/>
    <property type="match status" value="1"/>
</dbReference>
<evidence type="ECO:0000256" key="2">
    <source>
        <dbReference type="ARBA" id="ARBA00022664"/>
    </source>
</evidence>
<evidence type="ECO:0000256" key="5">
    <source>
        <dbReference type="ARBA" id="ARBA00022833"/>
    </source>
</evidence>
<dbReference type="PANTHER" id="PTHR15439">
    <property type="entry name" value="RETINOBLASTOMA-BINDING PROTEIN 6"/>
    <property type="match status" value="1"/>
</dbReference>
<keyword evidence="6" id="KW-0539">Nucleus</keyword>
<dbReference type="InterPro" id="IPR025829">
    <property type="entry name" value="Zn_knuckle_CX2CX3GHX4C"/>
</dbReference>
<evidence type="ECO:0000256" key="3">
    <source>
        <dbReference type="ARBA" id="ARBA00022723"/>
    </source>
</evidence>
<dbReference type="PANTHER" id="PTHR15439:SF0">
    <property type="entry name" value="CELL DIVISION CYCLE AND APOPTOSIS REGULATOR PROTEIN 1-RELATED"/>
    <property type="match status" value="1"/>
</dbReference>
<evidence type="ECO:0000256" key="8">
    <source>
        <dbReference type="SAM" id="MobiDB-lite"/>
    </source>
</evidence>
<dbReference type="SUPFAM" id="SSF57756">
    <property type="entry name" value="Retrovirus zinc finger-like domains"/>
    <property type="match status" value="1"/>
</dbReference>
<evidence type="ECO:0000256" key="6">
    <source>
        <dbReference type="ARBA" id="ARBA00023242"/>
    </source>
</evidence>
<feature type="domain" description="DWNN" evidence="10">
    <location>
        <begin position="5"/>
        <end position="77"/>
    </location>
</feature>
<dbReference type="Proteomes" id="UP001050691">
    <property type="component" value="Unassembled WGS sequence"/>
</dbReference>
<dbReference type="InterPro" id="IPR013083">
    <property type="entry name" value="Znf_RING/FYVE/PHD"/>
</dbReference>
<dbReference type="InterPro" id="IPR014891">
    <property type="entry name" value="DWNN_domain"/>
</dbReference>
<dbReference type="GO" id="GO:0003676">
    <property type="term" value="F:nucleic acid binding"/>
    <property type="evidence" value="ECO:0007669"/>
    <property type="project" value="InterPro"/>
</dbReference>
<evidence type="ECO:0000256" key="4">
    <source>
        <dbReference type="ARBA" id="ARBA00022771"/>
    </source>
</evidence>
<dbReference type="GO" id="GO:0016567">
    <property type="term" value="P:protein ubiquitination"/>
    <property type="evidence" value="ECO:0007669"/>
    <property type="project" value="InterPro"/>
</dbReference>
<protein>
    <recommendedName>
        <fullName evidence="13">DWNN-domain-containing protein</fullName>
    </recommendedName>
</protein>
<dbReference type="Pfam" id="PF13696">
    <property type="entry name" value="zf-CCHC_2"/>
    <property type="match status" value="1"/>
</dbReference>
<dbReference type="GO" id="GO:0008270">
    <property type="term" value="F:zinc ion binding"/>
    <property type="evidence" value="ECO:0007669"/>
    <property type="project" value="UniProtKB-KW"/>
</dbReference>
<dbReference type="SUPFAM" id="SSF57850">
    <property type="entry name" value="RING/U-box"/>
    <property type="match status" value="1"/>
</dbReference>
<dbReference type="GO" id="GO:0006511">
    <property type="term" value="P:ubiquitin-dependent protein catabolic process"/>
    <property type="evidence" value="ECO:0007669"/>
    <property type="project" value="TreeGrafter"/>
</dbReference>
<evidence type="ECO:0000256" key="1">
    <source>
        <dbReference type="ARBA" id="ARBA00004123"/>
    </source>
</evidence>
<feature type="compositionally biased region" description="Basic and acidic residues" evidence="8">
    <location>
        <begin position="122"/>
        <end position="134"/>
    </location>
</feature>
<keyword evidence="4 7" id="KW-0863">Zinc-finger</keyword>
<dbReference type="GO" id="GO:0006397">
    <property type="term" value="P:mRNA processing"/>
    <property type="evidence" value="ECO:0007669"/>
    <property type="project" value="UniProtKB-KW"/>
</dbReference>
<dbReference type="InterPro" id="IPR036875">
    <property type="entry name" value="Znf_CCHC_sf"/>
</dbReference>
<feature type="region of interest" description="Disordered" evidence="8">
    <location>
        <begin position="100"/>
        <end position="145"/>
    </location>
</feature>
<dbReference type="SMART" id="SM00343">
    <property type="entry name" value="ZnF_C2HC"/>
    <property type="match status" value="1"/>
</dbReference>
<dbReference type="Gene3D" id="3.30.40.10">
    <property type="entry name" value="Zinc/RING finger domain, C3HC4 (zinc finger)"/>
    <property type="match status" value="1"/>
</dbReference>
<keyword evidence="3" id="KW-0479">Metal-binding</keyword>
<dbReference type="Pfam" id="PF08783">
    <property type="entry name" value="DWNN"/>
    <property type="match status" value="1"/>
</dbReference>